<evidence type="ECO:0000313" key="3">
    <source>
        <dbReference type="Proteomes" id="UP000288859"/>
    </source>
</evidence>
<dbReference type="EMBL" id="NAJM01000025">
    <property type="protein sequence ID" value="RVX70145.1"/>
    <property type="molecule type" value="Genomic_DNA"/>
</dbReference>
<protein>
    <submittedName>
        <fullName evidence="2">Uncharacterized protein</fullName>
    </submittedName>
</protein>
<comment type="caution">
    <text evidence="2">The sequence shown here is derived from an EMBL/GenBank/DDBJ whole genome shotgun (WGS) entry which is preliminary data.</text>
</comment>
<dbReference type="OrthoDB" id="10461990at2759"/>
<feature type="region of interest" description="Disordered" evidence="1">
    <location>
        <begin position="1"/>
        <end position="22"/>
    </location>
</feature>
<dbReference type="AlphaFoldDB" id="A0A438N3C0"/>
<reference evidence="2 3" key="1">
    <citation type="submission" date="2017-03" db="EMBL/GenBank/DDBJ databases">
        <title>Genomes of endolithic fungi from Antarctica.</title>
        <authorList>
            <person name="Coleine C."/>
            <person name="Masonjones S."/>
            <person name="Stajich J.E."/>
        </authorList>
    </citation>
    <scope>NUCLEOTIDE SEQUENCE [LARGE SCALE GENOMIC DNA]</scope>
    <source>
        <strain evidence="2 3">CCFEE 6314</strain>
    </source>
</reference>
<dbReference type="VEuPathDB" id="FungiDB:PV10_08819"/>
<evidence type="ECO:0000313" key="2">
    <source>
        <dbReference type="EMBL" id="RVX70145.1"/>
    </source>
</evidence>
<organism evidence="2 3">
    <name type="scientific">Exophiala mesophila</name>
    <name type="common">Black yeast-like fungus</name>
    <dbReference type="NCBI Taxonomy" id="212818"/>
    <lineage>
        <taxon>Eukaryota</taxon>
        <taxon>Fungi</taxon>
        <taxon>Dikarya</taxon>
        <taxon>Ascomycota</taxon>
        <taxon>Pezizomycotina</taxon>
        <taxon>Eurotiomycetes</taxon>
        <taxon>Chaetothyriomycetidae</taxon>
        <taxon>Chaetothyriales</taxon>
        <taxon>Herpotrichiellaceae</taxon>
        <taxon>Exophiala</taxon>
    </lineage>
</organism>
<sequence length="258" mass="28853">MATPDHQQHNAPQIHQDKTCRPSHASLPRLITHHAPPYITRRIPEPTYQMLPVCGGGKDDAMPVPLSYYGGARFVDVDIDPDIDADVHVNDNVDRDIDIDIDADAATDTDLDLEKEDSSYDLEGMDGVVVEETKIMAITITMTKMEMEMETEIEIKIETKIENKIEDEIETTQAQAEDQADSPAVSELSNLDHHTPSSATTLLTSTPVRRSWSTILDHLRYQLHLIEHITLISWVAKTFIATCAYFAVNGPPNDGHDR</sequence>
<gene>
    <name evidence="2" type="ORF">B0A52_06317</name>
</gene>
<dbReference type="Proteomes" id="UP000288859">
    <property type="component" value="Unassembled WGS sequence"/>
</dbReference>
<name>A0A438N3C0_EXOME</name>
<accession>A0A438N3C0</accession>
<proteinExistence type="predicted"/>
<evidence type="ECO:0000256" key="1">
    <source>
        <dbReference type="SAM" id="MobiDB-lite"/>
    </source>
</evidence>
<feature type="region of interest" description="Disordered" evidence="1">
    <location>
        <begin position="172"/>
        <end position="202"/>
    </location>
</feature>